<evidence type="ECO:0000313" key="3">
    <source>
        <dbReference type="EMBL" id="KAJ7686958.1"/>
    </source>
</evidence>
<dbReference type="InterPro" id="IPR036452">
    <property type="entry name" value="Ribo_hydro-like"/>
</dbReference>
<sequence length="309" mass="34044">MNLYDAHHFPYTLVTWVGISGELFYPFNGAGGPDSSLVTNEWLSTNIRNVSSFGSTYPEFAFIMEGDTPTFLSLIQNGLNVVGKPRWGGWGGRYARISRFDNLYVNAFDSNVSSFGSTYPEFAYLMEGDMPTFLNLIQDGLNVVGKPRWGGWGGRYARISRFDNLYVNAFDSNVIGQNGANFTSTQTTIWPVNHNPVVVVNRSSAVADPLHLTDAGATHDPDSDALARVSFWQYGDVSQFQQSPLATPVLDIVQTGLHAVVTVPPLTEFTGTGDWAAWTTGRGANENDTSLHVIVEVWDDGTPNRHYKI</sequence>
<evidence type="ECO:0000313" key="4">
    <source>
        <dbReference type="Proteomes" id="UP001221757"/>
    </source>
</evidence>
<dbReference type="InterPro" id="IPR011483">
    <property type="entry name" value="Sde182_NH-like"/>
</dbReference>
<gene>
    <name evidence="3" type="ORF">B0H17DRAFT_1203970</name>
</gene>
<proteinExistence type="predicted"/>
<protein>
    <submittedName>
        <fullName evidence="3">Uncharacterized protein</fullName>
    </submittedName>
</protein>
<reference evidence="3" key="1">
    <citation type="submission" date="2023-03" db="EMBL/GenBank/DDBJ databases">
        <title>Massive genome expansion in bonnet fungi (Mycena s.s.) driven by repeated elements and novel gene families across ecological guilds.</title>
        <authorList>
            <consortium name="Lawrence Berkeley National Laboratory"/>
            <person name="Harder C.B."/>
            <person name="Miyauchi S."/>
            <person name="Viragh M."/>
            <person name="Kuo A."/>
            <person name="Thoen E."/>
            <person name="Andreopoulos B."/>
            <person name="Lu D."/>
            <person name="Skrede I."/>
            <person name="Drula E."/>
            <person name="Henrissat B."/>
            <person name="Morin E."/>
            <person name="Kohler A."/>
            <person name="Barry K."/>
            <person name="LaButti K."/>
            <person name="Morin E."/>
            <person name="Salamov A."/>
            <person name="Lipzen A."/>
            <person name="Mereny Z."/>
            <person name="Hegedus B."/>
            <person name="Baldrian P."/>
            <person name="Stursova M."/>
            <person name="Weitz H."/>
            <person name="Taylor A."/>
            <person name="Grigoriev I.V."/>
            <person name="Nagy L.G."/>
            <person name="Martin F."/>
            <person name="Kauserud H."/>
        </authorList>
    </citation>
    <scope>NUCLEOTIDE SEQUENCE</scope>
    <source>
        <strain evidence="3">CBHHK067</strain>
    </source>
</reference>
<feature type="domain" description="Cellulose-binding Sde182 C-terminal" evidence="2">
    <location>
        <begin position="214"/>
        <end position="304"/>
    </location>
</feature>
<dbReference type="Pfam" id="PF07632">
    <property type="entry name" value="Sde182_NH-like"/>
    <property type="match status" value="2"/>
</dbReference>
<organism evidence="3 4">
    <name type="scientific">Mycena rosella</name>
    <name type="common">Pink bonnet</name>
    <name type="synonym">Agaricus rosellus</name>
    <dbReference type="NCBI Taxonomy" id="1033263"/>
    <lineage>
        <taxon>Eukaryota</taxon>
        <taxon>Fungi</taxon>
        <taxon>Dikarya</taxon>
        <taxon>Basidiomycota</taxon>
        <taxon>Agaricomycotina</taxon>
        <taxon>Agaricomycetes</taxon>
        <taxon>Agaricomycetidae</taxon>
        <taxon>Agaricales</taxon>
        <taxon>Marasmiineae</taxon>
        <taxon>Mycenaceae</taxon>
        <taxon>Mycena</taxon>
    </lineage>
</organism>
<dbReference type="Gene3D" id="3.90.245.10">
    <property type="entry name" value="Ribonucleoside hydrolase-like"/>
    <property type="match status" value="1"/>
</dbReference>
<comment type="caution">
    <text evidence="3">The sequence shown here is derived from an EMBL/GenBank/DDBJ whole genome shotgun (WGS) entry which is preliminary data.</text>
</comment>
<dbReference type="GO" id="GO:0016799">
    <property type="term" value="F:hydrolase activity, hydrolyzing N-glycosyl compounds"/>
    <property type="evidence" value="ECO:0007669"/>
    <property type="project" value="InterPro"/>
</dbReference>
<evidence type="ECO:0000259" key="2">
    <source>
        <dbReference type="Pfam" id="PF21027"/>
    </source>
</evidence>
<dbReference type="AlphaFoldDB" id="A0AAD7DC54"/>
<feature type="domain" description="Cellulose-binding Sde182 nucleoside hydrolase-like" evidence="1">
    <location>
        <begin position="7"/>
        <end position="94"/>
    </location>
</feature>
<feature type="domain" description="Cellulose-binding Sde182 nucleoside hydrolase-like" evidence="1">
    <location>
        <begin position="110"/>
        <end position="156"/>
    </location>
</feature>
<dbReference type="Gene3D" id="2.60.40.10">
    <property type="entry name" value="Immunoglobulins"/>
    <property type="match status" value="1"/>
</dbReference>
<dbReference type="Proteomes" id="UP001221757">
    <property type="component" value="Unassembled WGS sequence"/>
</dbReference>
<accession>A0AAD7DC54</accession>
<dbReference type="InterPro" id="IPR013783">
    <property type="entry name" value="Ig-like_fold"/>
</dbReference>
<dbReference type="Pfam" id="PF21027">
    <property type="entry name" value="Sde0182_C"/>
    <property type="match status" value="1"/>
</dbReference>
<keyword evidence="4" id="KW-1185">Reference proteome</keyword>
<name>A0AAD7DC54_MYCRO</name>
<evidence type="ECO:0000259" key="1">
    <source>
        <dbReference type="Pfam" id="PF07632"/>
    </source>
</evidence>
<dbReference type="InterPro" id="IPR048527">
    <property type="entry name" value="Sde182_C"/>
</dbReference>
<dbReference type="EMBL" id="JARKIE010000092">
    <property type="protein sequence ID" value="KAJ7686958.1"/>
    <property type="molecule type" value="Genomic_DNA"/>
</dbReference>